<sequence length="114" mass="13029">MDDSAGCNVRFTLDTSFQKNSQAFTNQRRVFKARVQVDMQLIKTIFTWLKPGQTAEKQNLAETEELDDKQIEALQLRTAVSFCDVVTAREPKVTEAASPILHTSIEREFEQNPH</sequence>
<organism evidence="1 2">
    <name type="scientific">Panagrolaimus sp. JU765</name>
    <dbReference type="NCBI Taxonomy" id="591449"/>
    <lineage>
        <taxon>Eukaryota</taxon>
        <taxon>Metazoa</taxon>
        <taxon>Ecdysozoa</taxon>
        <taxon>Nematoda</taxon>
        <taxon>Chromadorea</taxon>
        <taxon>Rhabditida</taxon>
        <taxon>Tylenchina</taxon>
        <taxon>Panagrolaimomorpha</taxon>
        <taxon>Panagrolaimoidea</taxon>
        <taxon>Panagrolaimidae</taxon>
        <taxon>Panagrolaimus</taxon>
    </lineage>
</organism>
<reference evidence="2" key="1">
    <citation type="submission" date="2022-11" db="UniProtKB">
        <authorList>
            <consortium name="WormBaseParasite"/>
        </authorList>
    </citation>
    <scope>IDENTIFICATION</scope>
</reference>
<evidence type="ECO:0000313" key="1">
    <source>
        <dbReference type="Proteomes" id="UP000887576"/>
    </source>
</evidence>
<evidence type="ECO:0000313" key="2">
    <source>
        <dbReference type="WBParaSite" id="JU765_v2.g9786.t1"/>
    </source>
</evidence>
<proteinExistence type="predicted"/>
<dbReference type="WBParaSite" id="JU765_v2.g9786.t1">
    <property type="protein sequence ID" value="JU765_v2.g9786.t1"/>
    <property type="gene ID" value="JU765_v2.g9786"/>
</dbReference>
<dbReference type="Proteomes" id="UP000887576">
    <property type="component" value="Unplaced"/>
</dbReference>
<protein>
    <submittedName>
        <fullName evidence="2">Uncharacterized protein</fullName>
    </submittedName>
</protein>
<name>A0AC34RS85_9BILA</name>
<accession>A0AC34RS85</accession>